<evidence type="ECO:0000256" key="1">
    <source>
        <dbReference type="SAM" id="Coils"/>
    </source>
</evidence>
<keyword evidence="2" id="KW-0812">Transmembrane</keyword>
<dbReference type="KEGG" id="eae:EAE_05185"/>
<reference evidence="3 4" key="1">
    <citation type="journal article" date="2012" name="J. Bacteriol.">
        <title>Complete genome sequence of Enterobacter aerogenes KCTC 2190.</title>
        <authorList>
            <person name="Shin S.H."/>
            <person name="Kim S."/>
            <person name="Kim J.Y."/>
            <person name="Lee S."/>
            <person name="Um Y."/>
            <person name="Oh M.K."/>
            <person name="Kim Y.R."/>
            <person name="Lee J."/>
            <person name="Yang K.S."/>
        </authorList>
    </citation>
    <scope>NUCLEOTIDE SEQUENCE [LARGE SCALE GENOMIC DNA]</scope>
    <source>
        <strain evidence="3 4">KCTC 2190</strain>
    </source>
</reference>
<evidence type="ECO:0000313" key="4">
    <source>
        <dbReference type="Proteomes" id="UP000008881"/>
    </source>
</evidence>
<protein>
    <submittedName>
        <fullName evidence="3">Fimbrial assembly family protein</fullName>
    </submittedName>
</protein>
<dbReference type="AlphaFoldDB" id="A0A0H3FKK8"/>
<dbReference type="InterPro" id="IPR007813">
    <property type="entry name" value="PilN"/>
</dbReference>
<evidence type="ECO:0000256" key="2">
    <source>
        <dbReference type="SAM" id="Phobius"/>
    </source>
</evidence>
<dbReference type="PANTHER" id="PTHR40278:SF1">
    <property type="entry name" value="DNA UTILIZATION PROTEIN HOFN"/>
    <property type="match status" value="1"/>
</dbReference>
<keyword evidence="2" id="KW-1133">Transmembrane helix</keyword>
<dbReference type="PATRIC" id="fig|1028307.3.peg.1035"/>
<evidence type="ECO:0000313" key="3">
    <source>
        <dbReference type="EMBL" id="AEG95964.1"/>
    </source>
</evidence>
<keyword evidence="1" id="KW-0175">Coiled coil</keyword>
<dbReference type="GeneID" id="93314169"/>
<dbReference type="InterPro" id="IPR052534">
    <property type="entry name" value="Extracell_DNA_Util/SecSys_Comp"/>
</dbReference>
<dbReference type="PANTHER" id="PTHR40278">
    <property type="entry name" value="DNA UTILIZATION PROTEIN HOFN"/>
    <property type="match status" value="1"/>
</dbReference>
<gene>
    <name evidence="3" type="ordered locus">EAE_05185</name>
</gene>
<keyword evidence="4" id="KW-1185">Reference proteome</keyword>
<sequence>MAQQINLLPWRETRRRQCLRLGGLLAAAMALSIATLTIATRTLRQMDVTQQVMRTQADNLLYSALLQREREMREEIQRGERQARRAQRRAATHAWQPRLLSLAALLPEPLWLTRLDYQPQGITLNGLALNLKAVAALEKALSKLEDFQPVTPGATRRDAQGRWSFSFFLAGETTDAGSD</sequence>
<dbReference type="Proteomes" id="UP000008881">
    <property type="component" value="Chromosome"/>
</dbReference>
<dbReference type="eggNOG" id="COG3166">
    <property type="taxonomic scope" value="Bacteria"/>
</dbReference>
<name>A0A0H3FKK8_KLEAK</name>
<dbReference type="Pfam" id="PF05137">
    <property type="entry name" value="PilN"/>
    <property type="match status" value="1"/>
</dbReference>
<dbReference type="EMBL" id="CP002824">
    <property type="protein sequence ID" value="AEG95964.1"/>
    <property type="molecule type" value="Genomic_DNA"/>
</dbReference>
<dbReference type="OrthoDB" id="6561867at2"/>
<keyword evidence="2" id="KW-0472">Membrane</keyword>
<dbReference type="RefSeq" id="WP_015703657.1">
    <property type="nucleotide sequence ID" value="NC_015663.1"/>
</dbReference>
<feature type="transmembrane region" description="Helical" evidence="2">
    <location>
        <begin position="21"/>
        <end position="39"/>
    </location>
</feature>
<feature type="coiled-coil region" evidence="1">
    <location>
        <begin position="62"/>
        <end position="89"/>
    </location>
</feature>
<dbReference type="HOGENOM" id="CLU_081304_2_0_6"/>
<organism evidence="3 4">
    <name type="scientific">Klebsiella aerogenes (strain ATCC 13048 / DSM 30053 / CCUG 1429 / JCM 1235 / KCTC 2190 / NBRC 13534 / NCIMB 10102 / NCTC 10006 / CDC 819-56)</name>
    <name type="common">Enterobacter aerogenes</name>
    <dbReference type="NCBI Taxonomy" id="1028307"/>
    <lineage>
        <taxon>Bacteria</taxon>
        <taxon>Pseudomonadati</taxon>
        <taxon>Pseudomonadota</taxon>
        <taxon>Gammaproteobacteria</taxon>
        <taxon>Enterobacterales</taxon>
        <taxon>Enterobacteriaceae</taxon>
        <taxon>Klebsiella/Raoultella group</taxon>
        <taxon>Klebsiella</taxon>
    </lineage>
</organism>
<proteinExistence type="predicted"/>
<accession>A0A0H3FKK8</accession>